<reference evidence="2 3" key="1">
    <citation type="submission" date="2017-11" db="EMBL/GenBank/DDBJ databases">
        <title>Genome sequencing of Prevotella intermedia KCOM 2833.</title>
        <authorList>
            <person name="Kook J.-K."/>
            <person name="Park S.-N."/>
            <person name="Lim Y.K."/>
        </authorList>
    </citation>
    <scope>NUCLEOTIDE SEQUENCE [LARGE SCALE GENOMIC DNA]</scope>
    <source>
        <strain evidence="2 3">KCOM 2833</strain>
    </source>
</reference>
<comment type="caution">
    <text evidence="2">The sequence shown here is derived from an EMBL/GenBank/DDBJ whole genome shotgun (WGS) entry which is preliminary data.</text>
</comment>
<keyword evidence="1" id="KW-0472">Membrane</keyword>
<keyword evidence="1" id="KW-1133">Transmembrane helix</keyword>
<accession>A0A2M8TJV6</accession>
<evidence type="ECO:0000256" key="1">
    <source>
        <dbReference type="SAM" id="Phobius"/>
    </source>
</evidence>
<dbReference type="AlphaFoldDB" id="A0A2M8TJV6"/>
<evidence type="ECO:0000313" key="3">
    <source>
        <dbReference type="Proteomes" id="UP000231201"/>
    </source>
</evidence>
<dbReference type="EMBL" id="PENH01000002">
    <property type="protein sequence ID" value="PJI24225.1"/>
    <property type="molecule type" value="Genomic_DNA"/>
</dbReference>
<keyword evidence="1" id="KW-0812">Transmembrane</keyword>
<dbReference type="Proteomes" id="UP000231201">
    <property type="component" value="Unassembled WGS sequence"/>
</dbReference>
<gene>
    <name evidence="2" type="ORF">CTM59_08795</name>
</gene>
<organism evidence="2 3">
    <name type="scientific">Prevotella intermedia</name>
    <dbReference type="NCBI Taxonomy" id="28131"/>
    <lineage>
        <taxon>Bacteria</taxon>
        <taxon>Pseudomonadati</taxon>
        <taxon>Bacteroidota</taxon>
        <taxon>Bacteroidia</taxon>
        <taxon>Bacteroidales</taxon>
        <taxon>Prevotellaceae</taxon>
        <taxon>Prevotella</taxon>
    </lineage>
</organism>
<sequence length="101" mass="11613">MISVYGCFIIAAIILTSMYASDFSLPPMFINICLSEGVILPFFPLFFLTLHIWLFSQKISKEVAKIVSEVELNEKEKKLDEIKKGLEKKFTFTNELEIENS</sequence>
<protein>
    <submittedName>
        <fullName evidence="2">Uncharacterized protein</fullName>
    </submittedName>
</protein>
<evidence type="ECO:0000313" key="2">
    <source>
        <dbReference type="EMBL" id="PJI24225.1"/>
    </source>
</evidence>
<feature type="transmembrane region" description="Helical" evidence="1">
    <location>
        <begin position="36"/>
        <end position="55"/>
    </location>
</feature>
<proteinExistence type="predicted"/>
<name>A0A2M8TJV6_PREIN</name>